<evidence type="ECO:0000256" key="6">
    <source>
        <dbReference type="SAM" id="Phobius"/>
    </source>
</evidence>
<dbReference type="SUPFAM" id="SSF103473">
    <property type="entry name" value="MFS general substrate transporter"/>
    <property type="match status" value="1"/>
</dbReference>
<evidence type="ECO:0000256" key="2">
    <source>
        <dbReference type="ARBA" id="ARBA00005982"/>
    </source>
</evidence>
<keyword evidence="5 6" id="KW-0472">Membrane</keyword>
<keyword evidence="8" id="KW-1185">Reference proteome</keyword>
<feature type="transmembrane region" description="Helical" evidence="6">
    <location>
        <begin position="367"/>
        <end position="389"/>
    </location>
</feature>
<organism evidence="7 8">
    <name type="scientific">Erythroxylum novogranatense</name>
    <dbReference type="NCBI Taxonomy" id="1862640"/>
    <lineage>
        <taxon>Eukaryota</taxon>
        <taxon>Viridiplantae</taxon>
        <taxon>Streptophyta</taxon>
        <taxon>Embryophyta</taxon>
        <taxon>Tracheophyta</taxon>
        <taxon>Spermatophyta</taxon>
        <taxon>Magnoliopsida</taxon>
        <taxon>eudicotyledons</taxon>
        <taxon>Gunneridae</taxon>
        <taxon>Pentapetalae</taxon>
        <taxon>rosids</taxon>
        <taxon>fabids</taxon>
        <taxon>Malpighiales</taxon>
        <taxon>Erythroxylaceae</taxon>
        <taxon>Erythroxylum</taxon>
    </lineage>
</organism>
<dbReference type="Gene3D" id="1.20.1250.20">
    <property type="entry name" value="MFS general substrate transporter like domains"/>
    <property type="match status" value="1"/>
</dbReference>
<feature type="transmembrane region" description="Helical" evidence="6">
    <location>
        <begin position="123"/>
        <end position="144"/>
    </location>
</feature>
<feature type="transmembrane region" description="Helical" evidence="6">
    <location>
        <begin position="213"/>
        <end position="235"/>
    </location>
</feature>
<evidence type="ECO:0000256" key="1">
    <source>
        <dbReference type="ARBA" id="ARBA00004141"/>
    </source>
</evidence>
<evidence type="ECO:0000256" key="4">
    <source>
        <dbReference type="ARBA" id="ARBA00022989"/>
    </source>
</evidence>
<keyword evidence="3 6" id="KW-0812">Transmembrane</keyword>
<evidence type="ECO:0000313" key="7">
    <source>
        <dbReference type="EMBL" id="KAJ8900368.1"/>
    </source>
</evidence>
<accession>A0AAV8UH25</accession>
<comment type="subcellular location">
    <subcellularLocation>
        <location evidence="1">Membrane</location>
        <topology evidence="1">Multi-pass membrane protein</topology>
    </subcellularLocation>
</comment>
<evidence type="ECO:0000256" key="5">
    <source>
        <dbReference type="ARBA" id="ARBA00023136"/>
    </source>
</evidence>
<gene>
    <name evidence="7" type="ORF">K2173_025008</name>
</gene>
<sequence length="617" mass="68152">MERQDSNGLPLRSNEFKALELEKSMEQTERSALACTRDGSMVRHGRPASKNETGGWRCGMTLLVNQALLTLAFAGVEVNMVLFAKLVLRQSNEEASNTFNRWLGTSYLFCLVGAFLSDSYLGRYLTCVVFQLIVIIGMVALSLITQAFLHQTRGCGQIGAVCEQHSPLQLAMFYVAIYLIALGYGGQDPSLATFGADQFDEEDPKEKQSKTSFFSYFYVALNGGCLVAETILVYIEDAGYWLLVFWICATCSVLSYVSLLSGTPRYRHFKPSGNPISRFSQVLVASFRKMSLEVPPNGEGLYEVQGGDGDRSRMRKILHTNNFKFLDRAAIANPTEMSLESAGGQPPNPWCLCTVTQVEEVKCLIRLLPIWVCTFSSSFIYIQTLSLFVEQGAAMDTTISNFHFPPASMTAFDMVATTTFILLYEKVIFPFIVKVTKRTPQPPSDLQRIGIGLGLGIVSLIVAGIVEQKRLKHANGSGKELSSLGILWQTPQYILLGVSEALVVVAQMEFFSSQTPDRLKSMGMALSMSSTAIGSYISSFFLSVVMELTSRNGKPGWVPQNLNEGHLDRYFFLSAGLVALCLGLYVVYAKRYKSISLEKRATELTQSCGQAPTCNRS</sequence>
<feature type="transmembrane region" description="Helical" evidence="6">
    <location>
        <begin position="241"/>
        <end position="260"/>
    </location>
</feature>
<feature type="transmembrane region" description="Helical" evidence="6">
    <location>
        <begin position="449"/>
        <end position="466"/>
    </location>
</feature>
<dbReference type="GO" id="GO:0022857">
    <property type="term" value="F:transmembrane transporter activity"/>
    <property type="evidence" value="ECO:0007669"/>
    <property type="project" value="InterPro"/>
</dbReference>
<dbReference type="EMBL" id="JAIWQS010000008">
    <property type="protein sequence ID" value="KAJ8900368.1"/>
    <property type="molecule type" value="Genomic_DNA"/>
</dbReference>
<dbReference type="InterPro" id="IPR036259">
    <property type="entry name" value="MFS_trans_sf"/>
</dbReference>
<feature type="transmembrane region" description="Helical" evidence="6">
    <location>
        <begin position="570"/>
        <end position="589"/>
    </location>
</feature>
<evidence type="ECO:0000256" key="3">
    <source>
        <dbReference type="ARBA" id="ARBA00022692"/>
    </source>
</evidence>
<dbReference type="Proteomes" id="UP001159364">
    <property type="component" value="Linkage Group LG08"/>
</dbReference>
<protein>
    <submittedName>
        <fullName evidence="7">Uncharacterized protein</fullName>
    </submittedName>
</protein>
<feature type="transmembrane region" description="Helical" evidence="6">
    <location>
        <begin position="99"/>
        <end position="117"/>
    </location>
</feature>
<reference evidence="7 8" key="1">
    <citation type="submission" date="2021-09" db="EMBL/GenBank/DDBJ databases">
        <title>Genomic insights and catalytic innovation underlie evolution of tropane alkaloids biosynthesis.</title>
        <authorList>
            <person name="Wang Y.-J."/>
            <person name="Tian T."/>
            <person name="Huang J.-P."/>
            <person name="Huang S.-X."/>
        </authorList>
    </citation>
    <scope>NUCLEOTIDE SEQUENCE [LARGE SCALE GENOMIC DNA]</scope>
    <source>
        <strain evidence="7">KIB-2018</strain>
        <tissue evidence="7">Leaf</tissue>
    </source>
</reference>
<proteinExistence type="inferred from homology"/>
<feature type="transmembrane region" description="Helical" evidence="6">
    <location>
        <begin position="486"/>
        <end position="505"/>
    </location>
</feature>
<feature type="transmembrane region" description="Helical" evidence="6">
    <location>
        <begin position="526"/>
        <end position="550"/>
    </location>
</feature>
<feature type="transmembrane region" description="Helical" evidence="6">
    <location>
        <begin position="67"/>
        <end position="87"/>
    </location>
</feature>
<keyword evidence="4 6" id="KW-1133">Transmembrane helix</keyword>
<comment type="caution">
    <text evidence="7">The sequence shown here is derived from an EMBL/GenBank/DDBJ whole genome shotgun (WGS) entry which is preliminary data.</text>
</comment>
<name>A0AAV8UH25_9ROSI</name>
<feature type="transmembrane region" description="Helical" evidence="6">
    <location>
        <begin position="409"/>
        <end position="429"/>
    </location>
</feature>
<dbReference type="InterPro" id="IPR000109">
    <property type="entry name" value="POT_fam"/>
</dbReference>
<dbReference type="PANTHER" id="PTHR11654">
    <property type="entry name" value="OLIGOPEPTIDE TRANSPORTER-RELATED"/>
    <property type="match status" value="1"/>
</dbReference>
<dbReference type="GO" id="GO:0016020">
    <property type="term" value="C:membrane"/>
    <property type="evidence" value="ECO:0007669"/>
    <property type="project" value="UniProtKB-SubCell"/>
</dbReference>
<dbReference type="Pfam" id="PF00854">
    <property type="entry name" value="PTR2"/>
    <property type="match status" value="1"/>
</dbReference>
<comment type="similarity">
    <text evidence="2">Belongs to the major facilitator superfamily. Proton-dependent oligopeptide transporter (POT/PTR) (TC 2.A.17) family.</text>
</comment>
<evidence type="ECO:0000313" key="8">
    <source>
        <dbReference type="Proteomes" id="UP001159364"/>
    </source>
</evidence>
<dbReference type="AlphaFoldDB" id="A0AAV8UH25"/>